<feature type="domain" description="YDG" evidence="3">
    <location>
        <begin position="20"/>
        <end position="76"/>
    </location>
</feature>
<dbReference type="InterPro" id="IPR015947">
    <property type="entry name" value="PUA-like_sf"/>
</dbReference>
<dbReference type="SUPFAM" id="SSF88697">
    <property type="entry name" value="PUA domain-like"/>
    <property type="match status" value="1"/>
</dbReference>
<comment type="caution">
    <text evidence="4">The sequence shown here is derived from an EMBL/GenBank/DDBJ whole genome shotgun (WGS) entry which is preliminary data.</text>
</comment>
<keyword evidence="5" id="KW-1185">Reference proteome</keyword>
<keyword evidence="1 2" id="KW-0539">Nucleus</keyword>
<dbReference type="AlphaFoldDB" id="A0A2R6NUV0"/>
<evidence type="ECO:0000313" key="5">
    <source>
        <dbReference type="Proteomes" id="UP000186601"/>
    </source>
</evidence>
<evidence type="ECO:0000256" key="1">
    <source>
        <dbReference type="ARBA" id="ARBA00023242"/>
    </source>
</evidence>
<name>A0A2R6NUV0_9APHY</name>
<evidence type="ECO:0000256" key="2">
    <source>
        <dbReference type="PROSITE-ProRule" id="PRU00358"/>
    </source>
</evidence>
<dbReference type="Pfam" id="PF02182">
    <property type="entry name" value="SAD_SRA"/>
    <property type="match status" value="1"/>
</dbReference>
<evidence type="ECO:0000313" key="4">
    <source>
        <dbReference type="EMBL" id="PSR77146.1"/>
    </source>
</evidence>
<proteinExistence type="predicted"/>
<sequence>MNEPDTHMMDFRLRNPIEFGRLPGLKAYDSWDSQQECCDFRVHGHRENRMVGDREGVRSIIMSGAYEDDEDQGNVV</sequence>
<organism evidence="4 5">
    <name type="scientific">Hermanssonia centrifuga</name>
    <dbReference type="NCBI Taxonomy" id="98765"/>
    <lineage>
        <taxon>Eukaryota</taxon>
        <taxon>Fungi</taxon>
        <taxon>Dikarya</taxon>
        <taxon>Basidiomycota</taxon>
        <taxon>Agaricomycotina</taxon>
        <taxon>Agaricomycetes</taxon>
        <taxon>Polyporales</taxon>
        <taxon>Meruliaceae</taxon>
        <taxon>Hermanssonia</taxon>
    </lineage>
</organism>
<evidence type="ECO:0000259" key="3">
    <source>
        <dbReference type="PROSITE" id="PS51015"/>
    </source>
</evidence>
<reference evidence="4 5" key="1">
    <citation type="submission" date="2018-02" db="EMBL/GenBank/DDBJ databases">
        <title>Genome sequence of the basidiomycete white-rot fungus Phlebia centrifuga.</title>
        <authorList>
            <person name="Granchi Z."/>
            <person name="Peng M."/>
            <person name="de Vries R.P."/>
            <person name="Hilden K."/>
            <person name="Makela M.R."/>
            <person name="Grigoriev I."/>
            <person name="Riley R."/>
        </authorList>
    </citation>
    <scope>NUCLEOTIDE SEQUENCE [LARGE SCALE GENOMIC DNA]</scope>
    <source>
        <strain evidence="4 5">FBCC195</strain>
    </source>
</reference>
<gene>
    <name evidence="4" type="ORF">PHLCEN_2v8054</name>
</gene>
<dbReference type="InterPro" id="IPR003105">
    <property type="entry name" value="SRA_YDG"/>
</dbReference>
<dbReference type="Proteomes" id="UP000186601">
    <property type="component" value="Unassembled WGS sequence"/>
</dbReference>
<dbReference type="OrthoDB" id="2270193at2759"/>
<dbReference type="InterPro" id="IPR036987">
    <property type="entry name" value="SRA-YDG_sf"/>
</dbReference>
<accession>A0A2R6NUV0</accession>
<dbReference type="Gene3D" id="2.30.280.10">
    <property type="entry name" value="SRA-YDG"/>
    <property type="match status" value="1"/>
</dbReference>
<dbReference type="GO" id="GO:0005634">
    <property type="term" value="C:nucleus"/>
    <property type="evidence" value="ECO:0007669"/>
    <property type="project" value="UniProtKB-SubCell"/>
</dbReference>
<dbReference type="EMBL" id="MLYV02000812">
    <property type="protein sequence ID" value="PSR77146.1"/>
    <property type="molecule type" value="Genomic_DNA"/>
</dbReference>
<protein>
    <recommendedName>
        <fullName evidence="3">YDG domain-containing protein</fullName>
    </recommendedName>
</protein>
<comment type="subcellular location">
    <subcellularLocation>
        <location evidence="2">Nucleus</location>
    </subcellularLocation>
</comment>
<dbReference type="PROSITE" id="PS51015">
    <property type="entry name" value="YDG"/>
    <property type="match status" value="1"/>
</dbReference>